<dbReference type="InterPro" id="IPR014867">
    <property type="entry name" value="Spore_coat_CotH_CotH2/3/7"/>
</dbReference>
<organism evidence="2 3">
    <name type="scientific">Crenothrix polyspora</name>
    <dbReference type="NCBI Taxonomy" id="360316"/>
    <lineage>
        <taxon>Bacteria</taxon>
        <taxon>Pseudomonadati</taxon>
        <taxon>Pseudomonadota</taxon>
        <taxon>Gammaproteobacteria</taxon>
        <taxon>Methylococcales</taxon>
        <taxon>Crenotrichaceae</taxon>
        <taxon>Crenothrix</taxon>
    </lineage>
</organism>
<dbReference type="Pfam" id="PF08757">
    <property type="entry name" value="CotH"/>
    <property type="match status" value="1"/>
</dbReference>
<keyword evidence="3" id="KW-1185">Reference proteome</keyword>
<evidence type="ECO:0008006" key="4">
    <source>
        <dbReference type="Google" id="ProtNLM"/>
    </source>
</evidence>
<reference evidence="3" key="1">
    <citation type="submission" date="2017-02" db="EMBL/GenBank/DDBJ databases">
        <authorList>
            <person name="Daims H."/>
        </authorList>
    </citation>
    <scope>NUCLEOTIDE SEQUENCE [LARGE SCALE GENOMIC DNA]</scope>
</reference>
<dbReference type="EMBL" id="FUKI01000090">
    <property type="protein sequence ID" value="SJM91170.1"/>
    <property type="molecule type" value="Genomic_DNA"/>
</dbReference>
<sequence length="539" mass="60179">MKSKSRESLTVDKLCCILLASYAGFASAANTIITPVTQQKSAASVTWLEQDLKINGIGVGVEVAQKLLFVSLGKGFNKPANYTLTLSYKQAAGYKFAINGKLLNTGAGIALKAIKYGAKIPIQRYKNGVLLDTYNVLFTNLPVIQLTAAKIIDVSKLPGTFRLLSGQFKQDTGIRNMGIEFRGSEVSQTLPKKSLDVEIAKATNWTKGDDVTLLDLNKDSDWILDCVHDADSTFHRNLVSHDIFRAIRPGAYKDELGVAHGQASLRGHLTEVIKNGIYDGVYVLNEKPGRKMYDLKKISVPVDGSGVAQWKKVNFKDPENGSVLYKANIDEDTLFFESGTVKNNFVQVYPKPKDVQRFEPLVDFVDFVAKSTDKAFVAGIAKRIDLDSVVDWWALVLVSHAEDNVRHNFNMAKSGSGKFYMLSWDHDGSFGVNWFDFEPDTNNLIRRLTHIPATGFNKKLKARWNKLRSTEFRQAKMVSRFSVYIDESNQAGAKARNTARWHWPVNETDVAMGTAKYINSYLTGWLPQADKIVRDLPEK</sequence>
<accession>A0A1R4H5N8</accession>
<dbReference type="AlphaFoldDB" id="A0A1R4H5N8"/>
<evidence type="ECO:0000313" key="3">
    <source>
        <dbReference type="Proteomes" id="UP000195667"/>
    </source>
</evidence>
<evidence type="ECO:0000256" key="1">
    <source>
        <dbReference type="SAM" id="SignalP"/>
    </source>
</evidence>
<protein>
    <recommendedName>
        <fullName evidence="4">Spore coat protein CotH</fullName>
    </recommendedName>
</protein>
<keyword evidence="1" id="KW-0732">Signal</keyword>
<dbReference type="Proteomes" id="UP000195667">
    <property type="component" value="Unassembled WGS sequence"/>
</dbReference>
<name>A0A1R4H5N8_9GAMM</name>
<dbReference type="RefSeq" id="WP_087142831.1">
    <property type="nucleotide sequence ID" value="NZ_FUKI01000090.1"/>
</dbReference>
<proteinExistence type="predicted"/>
<feature type="signal peptide" evidence="1">
    <location>
        <begin position="1"/>
        <end position="28"/>
    </location>
</feature>
<feature type="chain" id="PRO_5012751750" description="Spore coat protein CotH" evidence="1">
    <location>
        <begin position="29"/>
        <end position="539"/>
    </location>
</feature>
<gene>
    <name evidence="2" type="ORF">CRENPOLYSF1_180016</name>
</gene>
<evidence type="ECO:0000313" key="2">
    <source>
        <dbReference type="EMBL" id="SJM91170.1"/>
    </source>
</evidence>
<dbReference type="OrthoDB" id="9779955at2"/>